<feature type="region of interest" description="Disordered" evidence="1">
    <location>
        <begin position="213"/>
        <end position="238"/>
    </location>
</feature>
<proteinExistence type="predicted"/>
<protein>
    <submittedName>
        <fullName evidence="4">Uncharacterized protein</fullName>
    </submittedName>
</protein>
<dbReference type="Proteomes" id="UP001437256">
    <property type="component" value="Unassembled WGS sequence"/>
</dbReference>
<evidence type="ECO:0000256" key="1">
    <source>
        <dbReference type="SAM" id="MobiDB-lite"/>
    </source>
</evidence>
<feature type="compositionally biased region" description="Low complexity" evidence="1">
    <location>
        <begin position="337"/>
        <end position="369"/>
    </location>
</feature>
<evidence type="ECO:0000313" key="5">
    <source>
        <dbReference type="Proteomes" id="UP001437256"/>
    </source>
</evidence>
<feature type="region of interest" description="Disordered" evidence="1">
    <location>
        <begin position="328"/>
        <end position="417"/>
    </location>
</feature>
<dbReference type="EMBL" id="JBBXMP010000081">
    <property type="protein sequence ID" value="KAL0063448.1"/>
    <property type="molecule type" value="Genomic_DNA"/>
</dbReference>
<feature type="chain" id="PRO_5046892962" evidence="3">
    <location>
        <begin position="20"/>
        <end position="417"/>
    </location>
</feature>
<evidence type="ECO:0000256" key="2">
    <source>
        <dbReference type="SAM" id="Phobius"/>
    </source>
</evidence>
<feature type="signal peptide" evidence="3">
    <location>
        <begin position="1"/>
        <end position="19"/>
    </location>
</feature>
<dbReference type="PANTHER" id="PTHR37487:SF3">
    <property type="entry name" value="CLEAVAGE_POLYADENYLATION SPECIFICITY FACTOR A SUBUNIT N-TERMINAL DOMAIN-CONTAINING PROTEIN"/>
    <property type="match status" value="1"/>
</dbReference>
<feature type="compositionally biased region" description="Gly residues" evidence="1">
    <location>
        <begin position="220"/>
        <end position="229"/>
    </location>
</feature>
<evidence type="ECO:0000313" key="4">
    <source>
        <dbReference type="EMBL" id="KAL0063448.1"/>
    </source>
</evidence>
<keyword evidence="5" id="KW-1185">Reference proteome</keyword>
<comment type="caution">
    <text evidence="4">The sequence shown here is derived from an EMBL/GenBank/DDBJ whole genome shotgun (WGS) entry which is preliminary data.</text>
</comment>
<organism evidence="4 5">
    <name type="scientific">Marasmius tenuissimus</name>
    <dbReference type="NCBI Taxonomy" id="585030"/>
    <lineage>
        <taxon>Eukaryota</taxon>
        <taxon>Fungi</taxon>
        <taxon>Dikarya</taxon>
        <taxon>Basidiomycota</taxon>
        <taxon>Agaricomycotina</taxon>
        <taxon>Agaricomycetes</taxon>
        <taxon>Agaricomycetidae</taxon>
        <taxon>Agaricales</taxon>
        <taxon>Marasmiineae</taxon>
        <taxon>Marasmiaceae</taxon>
        <taxon>Marasmius</taxon>
    </lineage>
</organism>
<keyword evidence="2" id="KW-1133">Transmembrane helix</keyword>
<accession>A0ABR2ZQ09</accession>
<keyword evidence="2" id="KW-0472">Membrane</keyword>
<sequence length="417" mass="43934">MTRFLSILLLFGCLQYVRSFDFKVEGQPGQCDPISFTWTGGQTPFRLIVVVPGRVNINMSIPDSNFKDNKGTFSIDALEVARGNQTFFMMSDATGPVSGGTSSLMTVGDSTSGKNCNTTEPAVDFFFSADGSLTQCTTFPFTQYDGAVKPLTIFAHIPDSHDSFVLPFSPSDATSFNWKANITAQTEVVFSIIDSKGRIGGTDIMRRVAPSSDSTCLLSTGGGGTGTGDGSSNNQDDKEGQKLLSVGAIAGIAVGGAVIACILIGIVWCIMRRRSKSKRPRALDLSDDFTHNAQTSHTNLPNSYAPVPYSAGPGPAVFVAPGASASTASFRPDHLGPSTPSASLSATSPPQSQYDDGPTSSSGQGTSSSRRFIVHRDIDEGDAPIDLPPQYSDRRNPIPGLAETSSPPAFGGRTKKG</sequence>
<keyword evidence="2" id="KW-0812">Transmembrane</keyword>
<gene>
    <name evidence="4" type="ORF">AAF712_009652</name>
</gene>
<dbReference type="PANTHER" id="PTHR37487">
    <property type="entry name" value="CHROMOSOME 1, WHOLE GENOME SHOTGUN SEQUENCE"/>
    <property type="match status" value="1"/>
</dbReference>
<feature type="transmembrane region" description="Helical" evidence="2">
    <location>
        <begin position="243"/>
        <end position="271"/>
    </location>
</feature>
<evidence type="ECO:0000256" key="3">
    <source>
        <dbReference type="SAM" id="SignalP"/>
    </source>
</evidence>
<reference evidence="4 5" key="1">
    <citation type="submission" date="2024-05" db="EMBL/GenBank/DDBJ databases">
        <title>A draft genome resource for the thread blight pathogen Marasmius tenuissimus strain MS-2.</title>
        <authorList>
            <person name="Yulfo-Soto G.E."/>
            <person name="Baruah I.K."/>
            <person name="Amoako-Attah I."/>
            <person name="Bukari Y."/>
            <person name="Meinhardt L.W."/>
            <person name="Bailey B.A."/>
            <person name="Cohen S.P."/>
        </authorList>
    </citation>
    <scope>NUCLEOTIDE SEQUENCE [LARGE SCALE GENOMIC DNA]</scope>
    <source>
        <strain evidence="4 5">MS-2</strain>
    </source>
</reference>
<keyword evidence="3" id="KW-0732">Signal</keyword>
<name>A0ABR2ZQ09_9AGAR</name>